<evidence type="ECO:0000256" key="9">
    <source>
        <dbReference type="SAM" id="Coils"/>
    </source>
</evidence>
<protein>
    <recommendedName>
        <fullName evidence="2">histidine kinase</fullName>
        <ecNumber evidence="2">2.7.13.3</ecNumber>
    </recommendedName>
</protein>
<dbReference type="Gene3D" id="1.20.5.1930">
    <property type="match status" value="1"/>
</dbReference>
<comment type="caution">
    <text evidence="12">The sequence shown here is derived from an EMBL/GenBank/DDBJ whole genome shotgun (WGS) entry which is preliminary data.</text>
</comment>
<dbReference type="AlphaFoldDB" id="A0A402ALS7"/>
<dbReference type="RefSeq" id="WP_126551829.1">
    <property type="nucleotide sequence ID" value="NZ_BIFS01000001.1"/>
</dbReference>
<evidence type="ECO:0000256" key="2">
    <source>
        <dbReference type="ARBA" id="ARBA00012438"/>
    </source>
</evidence>
<feature type="coiled-coil region" evidence="9">
    <location>
        <begin position="184"/>
        <end position="215"/>
    </location>
</feature>
<keyword evidence="9" id="KW-0175">Coiled coil</keyword>
<keyword evidence="3" id="KW-0597">Phosphoprotein</keyword>
<feature type="transmembrane region" description="Helical" evidence="10">
    <location>
        <begin position="20"/>
        <end position="41"/>
    </location>
</feature>
<dbReference type="Pfam" id="PF07730">
    <property type="entry name" value="HisKA_3"/>
    <property type="match status" value="1"/>
</dbReference>
<comment type="catalytic activity">
    <reaction evidence="1">
        <text>ATP + protein L-histidine = ADP + protein N-phospho-L-histidine.</text>
        <dbReference type="EC" id="2.7.13.3"/>
    </reaction>
</comment>
<evidence type="ECO:0000313" key="12">
    <source>
        <dbReference type="EMBL" id="GCE20101.1"/>
    </source>
</evidence>
<keyword evidence="10" id="KW-1133">Transmembrane helix</keyword>
<dbReference type="GO" id="GO:0046983">
    <property type="term" value="F:protein dimerization activity"/>
    <property type="evidence" value="ECO:0007669"/>
    <property type="project" value="InterPro"/>
</dbReference>
<dbReference type="InterPro" id="IPR050482">
    <property type="entry name" value="Sensor_HK_TwoCompSys"/>
</dbReference>
<feature type="domain" description="Signal transduction histidine kinase subgroup 3 dimerisation and phosphoacceptor" evidence="11">
    <location>
        <begin position="220"/>
        <end position="286"/>
    </location>
</feature>
<keyword evidence="13" id="KW-1185">Reference proteome</keyword>
<keyword evidence="5" id="KW-0547">Nucleotide-binding</keyword>
<name>A0A402ALS7_9CHLR</name>
<proteinExistence type="predicted"/>
<dbReference type="EMBL" id="BIFS01000001">
    <property type="protein sequence ID" value="GCE20101.1"/>
    <property type="molecule type" value="Genomic_DNA"/>
</dbReference>
<evidence type="ECO:0000256" key="8">
    <source>
        <dbReference type="ARBA" id="ARBA00023012"/>
    </source>
</evidence>
<dbReference type="Proteomes" id="UP000287188">
    <property type="component" value="Unassembled WGS sequence"/>
</dbReference>
<feature type="transmembrane region" description="Helical" evidence="10">
    <location>
        <begin position="153"/>
        <end position="174"/>
    </location>
</feature>
<dbReference type="OrthoDB" id="199946at2"/>
<feature type="transmembrane region" description="Helical" evidence="10">
    <location>
        <begin position="53"/>
        <end position="77"/>
    </location>
</feature>
<evidence type="ECO:0000256" key="4">
    <source>
        <dbReference type="ARBA" id="ARBA00022679"/>
    </source>
</evidence>
<dbReference type="EC" id="2.7.13.3" evidence="2"/>
<feature type="transmembrane region" description="Helical" evidence="10">
    <location>
        <begin position="89"/>
        <end position="115"/>
    </location>
</feature>
<keyword evidence="10" id="KW-0472">Membrane</keyword>
<keyword evidence="6" id="KW-0418">Kinase</keyword>
<dbReference type="PANTHER" id="PTHR24421:SF10">
    <property type="entry name" value="NITRATE_NITRITE SENSOR PROTEIN NARQ"/>
    <property type="match status" value="1"/>
</dbReference>
<keyword evidence="4" id="KW-0808">Transferase</keyword>
<sequence>MSAHFDVEKDNALFFRISRRVITMFTVLICIYLTASTYVILINNPSYLQNWRGITCIVLTVLALLIYIAQFCISLKMDWPPPLRYAAPLWVGLYLIVLLLTLINPSFVWDFYVVYAISFGLFGGVRLLLVVISMALTMFAFQGLLIWPLTGEALMGIASQVLMLFSFTGLNMIFQHLIGERFERNRLFTQLTRANDELEEAHRQLAQSVIQEQELAVLRERTRLAREMHDTLGHALVLISVKLEAAQRLRERDPERCDRELESTKQIARETMTALRASIADLRSPTLEHVHINHALSRSARELAQRTGLHVTYTPKRISTISPQLSKRPSGK</sequence>
<reference evidence="13" key="1">
    <citation type="submission" date="2018-12" db="EMBL/GenBank/DDBJ databases">
        <title>Tengunoibacter tsumagoiensis gen. nov., sp. nov., Dictyobacter kobayashii sp. nov., D. alpinus sp. nov., and D. joshuensis sp. nov. and description of Dictyobacteraceae fam. nov. within the order Ktedonobacterales isolated from Tengu-no-mugimeshi.</title>
        <authorList>
            <person name="Wang C.M."/>
            <person name="Zheng Y."/>
            <person name="Sakai Y."/>
            <person name="Toyoda A."/>
            <person name="Minakuchi Y."/>
            <person name="Abe K."/>
            <person name="Yokota A."/>
            <person name="Yabe S."/>
        </authorList>
    </citation>
    <scope>NUCLEOTIDE SEQUENCE [LARGE SCALE GENOMIC DNA]</scope>
    <source>
        <strain evidence="13">Uno11</strain>
    </source>
</reference>
<evidence type="ECO:0000256" key="7">
    <source>
        <dbReference type="ARBA" id="ARBA00022840"/>
    </source>
</evidence>
<evidence type="ECO:0000259" key="11">
    <source>
        <dbReference type="Pfam" id="PF07730"/>
    </source>
</evidence>
<dbReference type="GO" id="GO:0000155">
    <property type="term" value="F:phosphorelay sensor kinase activity"/>
    <property type="evidence" value="ECO:0007669"/>
    <property type="project" value="InterPro"/>
</dbReference>
<evidence type="ECO:0000256" key="3">
    <source>
        <dbReference type="ARBA" id="ARBA00022553"/>
    </source>
</evidence>
<organism evidence="12 13">
    <name type="scientific">Dictyobacter kobayashii</name>
    <dbReference type="NCBI Taxonomy" id="2014872"/>
    <lineage>
        <taxon>Bacteria</taxon>
        <taxon>Bacillati</taxon>
        <taxon>Chloroflexota</taxon>
        <taxon>Ktedonobacteria</taxon>
        <taxon>Ktedonobacterales</taxon>
        <taxon>Dictyobacteraceae</taxon>
        <taxon>Dictyobacter</taxon>
    </lineage>
</organism>
<evidence type="ECO:0000256" key="5">
    <source>
        <dbReference type="ARBA" id="ARBA00022741"/>
    </source>
</evidence>
<dbReference type="PANTHER" id="PTHR24421">
    <property type="entry name" value="NITRATE/NITRITE SENSOR PROTEIN NARX-RELATED"/>
    <property type="match status" value="1"/>
</dbReference>
<evidence type="ECO:0000256" key="10">
    <source>
        <dbReference type="SAM" id="Phobius"/>
    </source>
</evidence>
<dbReference type="GO" id="GO:0005524">
    <property type="term" value="F:ATP binding"/>
    <property type="evidence" value="ECO:0007669"/>
    <property type="project" value="UniProtKB-KW"/>
</dbReference>
<gene>
    <name evidence="12" type="ORF">KDK_39010</name>
</gene>
<accession>A0A402ALS7</accession>
<keyword evidence="10" id="KW-0812">Transmembrane</keyword>
<dbReference type="GO" id="GO:0016020">
    <property type="term" value="C:membrane"/>
    <property type="evidence" value="ECO:0007669"/>
    <property type="project" value="InterPro"/>
</dbReference>
<evidence type="ECO:0000256" key="1">
    <source>
        <dbReference type="ARBA" id="ARBA00000085"/>
    </source>
</evidence>
<keyword evidence="8" id="KW-0902">Two-component regulatory system</keyword>
<dbReference type="InterPro" id="IPR011712">
    <property type="entry name" value="Sig_transdc_His_kin_sub3_dim/P"/>
</dbReference>
<evidence type="ECO:0000313" key="13">
    <source>
        <dbReference type="Proteomes" id="UP000287188"/>
    </source>
</evidence>
<evidence type="ECO:0000256" key="6">
    <source>
        <dbReference type="ARBA" id="ARBA00022777"/>
    </source>
</evidence>
<keyword evidence="7" id="KW-0067">ATP-binding</keyword>